<dbReference type="SUPFAM" id="SSF55729">
    <property type="entry name" value="Acyl-CoA N-acyltransferases (Nat)"/>
    <property type="match status" value="1"/>
</dbReference>
<reference evidence="1 2" key="1">
    <citation type="submission" date="2018-03" db="EMBL/GenBank/DDBJ databases">
        <title>Genomic Encyclopedia of Archaeal and Bacterial Type Strains, Phase II (KMG-II): from individual species to whole genera.</title>
        <authorList>
            <person name="Goeker M."/>
        </authorList>
    </citation>
    <scope>NUCLEOTIDE SEQUENCE [LARGE SCALE GENOMIC DNA]</scope>
    <source>
        <strain evidence="1 2">DSM 45348</strain>
    </source>
</reference>
<accession>A0A2T0SJ44</accession>
<dbReference type="InterPro" id="IPR016181">
    <property type="entry name" value="Acyl_CoA_acyltransferase"/>
</dbReference>
<proteinExistence type="predicted"/>
<dbReference type="Gene3D" id="3.40.630.30">
    <property type="match status" value="1"/>
</dbReference>
<gene>
    <name evidence="1" type="ORF">CLV70_101599</name>
</gene>
<evidence type="ECO:0000313" key="1">
    <source>
        <dbReference type="EMBL" id="PRY33437.1"/>
    </source>
</evidence>
<keyword evidence="2" id="KW-1185">Reference proteome</keyword>
<dbReference type="AlphaFoldDB" id="A0A2T0SJ44"/>
<sequence>MAAATRARYDLGPAEARRIAGEFLAAHPAPRGRFISVVAGPDSPLAGVGRALERQVFESTFGNDAAVMAAEYGPYEATSLFFVVLDRRRGVPAGVARMIGGTGRGVKTIDDAPRYIGADVATILAAHGMDGGLIWDCATLAVLPGYRGGRSGLVVSSLLYRTFLVEGRRRGVRHAVSMLDRGAHRNIALMGTPLRPLAGSGPFAYLGSPENRAVYMDFPAIAPAVAARAAAHRRAGRLTLAALSPTGLRRILTRRVAATVSHRVGTGADLDPLIVVEAQALPDADRRPAAPR</sequence>
<dbReference type="EMBL" id="PVZG01000001">
    <property type="protein sequence ID" value="PRY33437.1"/>
    <property type="molecule type" value="Genomic_DNA"/>
</dbReference>
<dbReference type="Proteomes" id="UP000239209">
    <property type="component" value="Unassembled WGS sequence"/>
</dbReference>
<dbReference type="RefSeq" id="WP_245907980.1">
    <property type="nucleotide sequence ID" value="NZ_PVZG01000001.1"/>
</dbReference>
<protein>
    <submittedName>
        <fullName evidence="1">Uncharacterized protein</fullName>
    </submittedName>
</protein>
<evidence type="ECO:0000313" key="2">
    <source>
        <dbReference type="Proteomes" id="UP000239209"/>
    </source>
</evidence>
<comment type="caution">
    <text evidence="1">The sequence shown here is derived from an EMBL/GenBank/DDBJ whole genome shotgun (WGS) entry which is preliminary data.</text>
</comment>
<name>A0A2T0SJ44_9ACTN</name>
<organism evidence="1 2">
    <name type="scientific">Pseudosporangium ferrugineum</name>
    <dbReference type="NCBI Taxonomy" id="439699"/>
    <lineage>
        <taxon>Bacteria</taxon>
        <taxon>Bacillati</taxon>
        <taxon>Actinomycetota</taxon>
        <taxon>Actinomycetes</taxon>
        <taxon>Micromonosporales</taxon>
        <taxon>Micromonosporaceae</taxon>
        <taxon>Pseudosporangium</taxon>
    </lineage>
</organism>